<evidence type="ECO:0000259" key="2">
    <source>
        <dbReference type="Pfam" id="PF07859"/>
    </source>
</evidence>
<dbReference type="Pfam" id="PF07859">
    <property type="entry name" value="Abhydrolase_3"/>
    <property type="match status" value="2"/>
</dbReference>
<evidence type="ECO:0000313" key="3">
    <source>
        <dbReference type="EMBL" id="KAJ8771481.1"/>
    </source>
</evidence>
<sequence length="649" mass="72375">MSTQAPNMEAYRKLQIVPNPDGTITRLLKLEQVPPTPDLSDPTLVFSKDVTINQSNNTWARIYLPRQAIDSPNTTTTTNKLPLLVFFHGGGFVILFSPSASPVHRFCFTMASELNVIVVSFEYRNAPEHRLPAAYDDGVEVLHWVKAGNDEWLREYADHNKCFLMGSSAGGNLAYNVGLRAAVDDLEPLKIRGLILYQPFFGGVERSASEIRLVNNPVLPLIAADLLWELALPIGVDRDHEYSNPTVGGGSALLEEIRKLGWKVIVAGGDGDPLIDRQRELAKLMKEKGIQVLSYFDAELVHVGEFAPTSWLTPFLKTLKSLMLEPLKLDVVSDQASIIDPYEHLKIVKNSDGTITRLLEFPEAPPTPDPNSATEVLSKDVTVNPSNNTWVRVYLPREALVSPTINKLPLIVYLHGGGFAFFSAGSELMHDHCFQMARELTAMVVSVEYRLAPEHKLPAAYDDTFEALRWLKTTDEEWLTKYGDYSKCFLAGNSAGGNIAYHVGLRAAMAAADLEPLKIKGLILQHPFFGGVERSESELRSVNDMILPLSVTDLLWEFSLPIGADRDHEYSNPTVGDGSNGLDKIRSLNWMVMILANNGDLLFDRQRDLGKLMKEKGIQVVEYFREGYHGDVLEPAKATEFFKFMKNFI</sequence>
<name>A0AAV8TY58_9ROSI</name>
<dbReference type="Gene3D" id="3.40.50.1820">
    <property type="entry name" value="alpha/beta hydrolase"/>
    <property type="match status" value="2"/>
</dbReference>
<keyword evidence="4" id="KW-1185">Reference proteome</keyword>
<feature type="domain" description="Alpha/beta hydrolase fold-3" evidence="2">
    <location>
        <begin position="411"/>
        <end position="629"/>
    </location>
</feature>
<accession>A0AAV8TY58</accession>
<evidence type="ECO:0000313" key="4">
    <source>
        <dbReference type="Proteomes" id="UP001159364"/>
    </source>
</evidence>
<dbReference type="GO" id="GO:0016787">
    <property type="term" value="F:hydrolase activity"/>
    <property type="evidence" value="ECO:0007669"/>
    <property type="project" value="InterPro"/>
</dbReference>
<reference evidence="3 4" key="1">
    <citation type="submission" date="2021-09" db="EMBL/GenBank/DDBJ databases">
        <title>Genomic insights and catalytic innovation underlie evolution of tropane alkaloids biosynthesis.</title>
        <authorList>
            <person name="Wang Y.-J."/>
            <person name="Tian T."/>
            <person name="Huang J.-P."/>
            <person name="Huang S.-X."/>
        </authorList>
    </citation>
    <scope>NUCLEOTIDE SEQUENCE [LARGE SCALE GENOMIC DNA]</scope>
    <source>
        <strain evidence="3">KIB-2018</strain>
        <tissue evidence="3">Leaf</tissue>
    </source>
</reference>
<gene>
    <name evidence="3" type="ORF">K2173_026658</name>
</gene>
<proteinExistence type="inferred from homology"/>
<protein>
    <recommendedName>
        <fullName evidence="2">Alpha/beta hydrolase fold-3 domain-containing protein</fullName>
    </recommendedName>
</protein>
<dbReference type="EMBL" id="JAIWQS010000002">
    <property type="protein sequence ID" value="KAJ8771481.1"/>
    <property type="molecule type" value="Genomic_DNA"/>
</dbReference>
<dbReference type="InterPro" id="IPR013094">
    <property type="entry name" value="AB_hydrolase_3"/>
</dbReference>
<dbReference type="Proteomes" id="UP001159364">
    <property type="component" value="Linkage Group LG02"/>
</dbReference>
<comment type="caution">
    <text evidence="3">The sequence shown here is derived from an EMBL/GenBank/DDBJ whole genome shotgun (WGS) entry which is preliminary data.</text>
</comment>
<dbReference type="PANTHER" id="PTHR23024">
    <property type="entry name" value="ARYLACETAMIDE DEACETYLASE"/>
    <property type="match status" value="1"/>
</dbReference>
<dbReference type="SUPFAM" id="SSF53474">
    <property type="entry name" value="alpha/beta-Hydrolases"/>
    <property type="match status" value="2"/>
</dbReference>
<evidence type="ECO:0000256" key="1">
    <source>
        <dbReference type="ARBA" id="ARBA00010515"/>
    </source>
</evidence>
<comment type="similarity">
    <text evidence="1">Belongs to the 'GDXG' lipolytic enzyme family.</text>
</comment>
<organism evidence="3 4">
    <name type="scientific">Erythroxylum novogranatense</name>
    <dbReference type="NCBI Taxonomy" id="1862640"/>
    <lineage>
        <taxon>Eukaryota</taxon>
        <taxon>Viridiplantae</taxon>
        <taxon>Streptophyta</taxon>
        <taxon>Embryophyta</taxon>
        <taxon>Tracheophyta</taxon>
        <taxon>Spermatophyta</taxon>
        <taxon>Magnoliopsida</taxon>
        <taxon>eudicotyledons</taxon>
        <taxon>Gunneridae</taxon>
        <taxon>Pentapetalae</taxon>
        <taxon>rosids</taxon>
        <taxon>fabids</taxon>
        <taxon>Malpighiales</taxon>
        <taxon>Erythroxylaceae</taxon>
        <taxon>Erythroxylum</taxon>
    </lineage>
</organism>
<feature type="domain" description="Alpha/beta hydrolase fold-3" evidence="2">
    <location>
        <begin position="84"/>
        <end position="302"/>
    </location>
</feature>
<dbReference type="PANTHER" id="PTHR23024:SF546">
    <property type="entry name" value="CARBOXYLESTERASE 120-RELATED"/>
    <property type="match status" value="1"/>
</dbReference>
<dbReference type="InterPro" id="IPR050466">
    <property type="entry name" value="Carboxylest/Gibb_receptor"/>
</dbReference>
<dbReference type="AlphaFoldDB" id="A0AAV8TY58"/>
<dbReference type="InterPro" id="IPR029058">
    <property type="entry name" value="AB_hydrolase_fold"/>
</dbReference>